<evidence type="ECO:0000313" key="1">
    <source>
        <dbReference type="EMBL" id="KAI9907846.1"/>
    </source>
</evidence>
<protein>
    <submittedName>
        <fullName evidence="1">Uncharacterized protein</fullName>
    </submittedName>
</protein>
<reference evidence="1 2" key="1">
    <citation type="journal article" date="2022" name="bioRxiv">
        <title>The genome of the oomycete Peronosclerospora sorghi, a cosmopolitan pathogen of maize and sorghum, is inflated with dispersed pseudogenes.</title>
        <authorList>
            <person name="Fletcher K."/>
            <person name="Martin F."/>
            <person name="Isakeit T."/>
            <person name="Cavanaugh K."/>
            <person name="Magill C."/>
            <person name="Michelmore R."/>
        </authorList>
    </citation>
    <scope>NUCLEOTIDE SEQUENCE [LARGE SCALE GENOMIC DNA]</scope>
    <source>
        <strain evidence="1">P6</strain>
    </source>
</reference>
<dbReference type="EMBL" id="CM047587">
    <property type="protein sequence ID" value="KAI9907846.1"/>
    <property type="molecule type" value="Genomic_DNA"/>
</dbReference>
<name>A0ACC0VQ08_9STRA</name>
<organism evidence="1 2">
    <name type="scientific">Peronosclerospora sorghi</name>
    <dbReference type="NCBI Taxonomy" id="230839"/>
    <lineage>
        <taxon>Eukaryota</taxon>
        <taxon>Sar</taxon>
        <taxon>Stramenopiles</taxon>
        <taxon>Oomycota</taxon>
        <taxon>Peronosporomycetes</taxon>
        <taxon>Peronosporales</taxon>
        <taxon>Peronosporaceae</taxon>
        <taxon>Peronosclerospora</taxon>
    </lineage>
</organism>
<accession>A0ACC0VQ08</accession>
<comment type="caution">
    <text evidence="1">The sequence shown here is derived from an EMBL/GenBank/DDBJ whole genome shotgun (WGS) entry which is preliminary data.</text>
</comment>
<gene>
    <name evidence="1" type="ORF">PsorP6_004109</name>
</gene>
<dbReference type="Proteomes" id="UP001163321">
    <property type="component" value="Chromosome 8"/>
</dbReference>
<proteinExistence type="predicted"/>
<keyword evidence="2" id="KW-1185">Reference proteome</keyword>
<evidence type="ECO:0000313" key="2">
    <source>
        <dbReference type="Proteomes" id="UP001163321"/>
    </source>
</evidence>
<sequence>MQLLIRVANHPFRIGVAVLVLSVFYTFARVLVLYFVMAALQDAIERYPKTFPHAIFFPLWFISLVIAVIVSLYDDYCCNHDYRPITSMRLWQFVLPLPLTLYHEKWNRLIGISLYAVIIATVEAIEIFNDATMDSETFYREALMASEMYTLREDLGRTWRLLTTERFLSSMFSYVRLLSELFLAVAVCASFALVRFYCESHPDGHELREAARNNDVSALKLFLARGIDSDARSDDGTTALHISGQQAMSQVAQANANVSDRLGFTPLHWAVQMRREEVSTPRRLMTIRILLQHGANPLIPDFSGTTSLQIASRKENIGSLQVLNEFLLVQEIDRGVEPAIHF</sequence>